<evidence type="ECO:0000313" key="2">
    <source>
        <dbReference type="Proteomes" id="UP000249061"/>
    </source>
</evidence>
<accession>A0A2W5T0M2</accession>
<dbReference type="EMBL" id="QFQP01000024">
    <property type="protein sequence ID" value="PZR08612.1"/>
    <property type="molecule type" value="Genomic_DNA"/>
</dbReference>
<sequence length="93" mass="10216">MFRTLTLVLFMLSGCAVVQKVDTAIDCNGICERYKSCFDSDYDTSACATSCRNKASESADFRRKADMCMACIQERSCTKATFACASDCFSVVP</sequence>
<dbReference type="AlphaFoldDB" id="A0A2W5T0M2"/>
<evidence type="ECO:0008006" key="3">
    <source>
        <dbReference type="Google" id="ProtNLM"/>
    </source>
</evidence>
<reference evidence="1 2" key="1">
    <citation type="submission" date="2017-08" db="EMBL/GenBank/DDBJ databases">
        <title>Infants hospitalized years apart are colonized by the same room-sourced microbial strains.</title>
        <authorList>
            <person name="Brooks B."/>
            <person name="Olm M.R."/>
            <person name="Firek B.A."/>
            <person name="Baker R."/>
            <person name="Thomas B.C."/>
            <person name="Morowitz M.J."/>
            <person name="Banfield J.F."/>
        </authorList>
    </citation>
    <scope>NUCLEOTIDE SEQUENCE [LARGE SCALE GENOMIC DNA]</scope>
    <source>
        <strain evidence="1">S2_003_000_R2_14</strain>
    </source>
</reference>
<name>A0A2W5T0M2_9BACT</name>
<dbReference type="Proteomes" id="UP000249061">
    <property type="component" value="Unassembled WGS sequence"/>
</dbReference>
<protein>
    <recommendedName>
        <fullName evidence="3">Lipoprotein</fullName>
    </recommendedName>
</protein>
<evidence type="ECO:0000313" key="1">
    <source>
        <dbReference type="EMBL" id="PZR08612.1"/>
    </source>
</evidence>
<dbReference type="PROSITE" id="PS51257">
    <property type="entry name" value="PROKAR_LIPOPROTEIN"/>
    <property type="match status" value="1"/>
</dbReference>
<comment type="caution">
    <text evidence="1">The sequence shown here is derived from an EMBL/GenBank/DDBJ whole genome shotgun (WGS) entry which is preliminary data.</text>
</comment>
<organism evidence="1 2">
    <name type="scientific">Archangium gephyra</name>
    <dbReference type="NCBI Taxonomy" id="48"/>
    <lineage>
        <taxon>Bacteria</taxon>
        <taxon>Pseudomonadati</taxon>
        <taxon>Myxococcota</taxon>
        <taxon>Myxococcia</taxon>
        <taxon>Myxococcales</taxon>
        <taxon>Cystobacterineae</taxon>
        <taxon>Archangiaceae</taxon>
        <taxon>Archangium</taxon>
    </lineage>
</organism>
<proteinExistence type="predicted"/>
<gene>
    <name evidence="1" type="ORF">DI536_24215</name>
</gene>